<dbReference type="InterPro" id="IPR059177">
    <property type="entry name" value="GH29D-like_dom"/>
</dbReference>
<accession>A0A841K3G4</accession>
<gene>
    <name evidence="3" type="ORF">HNQ77_003662</name>
</gene>
<feature type="signal peptide" evidence="1">
    <location>
        <begin position="1"/>
        <end position="22"/>
    </location>
</feature>
<dbReference type="InterPro" id="IPR013783">
    <property type="entry name" value="Ig-like_fold"/>
</dbReference>
<dbReference type="SUPFAM" id="SSF81296">
    <property type="entry name" value="E set domains"/>
    <property type="match status" value="5"/>
</dbReference>
<protein>
    <recommendedName>
        <fullName evidence="2">GH29D-like beta-sandwich domain-containing protein</fullName>
    </recommendedName>
</protein>
<comment type="caution">
    <text evidence="3">The sequence shown here is derived from an EMBL/GenBank/DDBJ whole genome shotgun (WGS) entry which is preliminary data.</text>
</comment>
<evidence type="ECO:0000259" key="2">
    <source>
        <dbReference type="Pfam" id="PF13290"/>
    </source>
</evidence>
<evidence type="ECO:0000256" key="1">
    <source>
        <dbReference type="SAM" id="SignalP"/>
    </source>
</evidence>
<dbReference type="CDD" id="cd00102">
    <property type="entry name" value="IPT"/>
    <property type="match status" value="1"/>
</dbReference>
<keyword evidence="1" id="KW-0732">Signal</keyword>
<dbReference type="Gene3D" id="2.120.10.30">
    <property type="entry name" value="TolB, C-terminal domain"/>
    <property type="match status" value="1"/>
</dbReference>
<dbReference type="OrthoDB" id="117656at2"/>
<dbReference type="Gene3D" id="2.60.40.10">
    <property type="entry name" value="Immunoglobulins"/>
    <property type="match status" value="5"/>
</dbReference>
<sequence length="1320" mass="128792">MAAKFGWRTVFLPLGLALVLLAAGCGGGSSSTASNVTATPSFSPGAGSYNSSQTVTISDAMQGAVLYCTTDGTTPTSSSPQCGQPTTVFQSEFLQAIAVAPGKTASAVMSAGYTINLKAAATPAFSPAGGTYAGTQMVTVKDATSSANIYYTLDGTTPTTQSTLYTGPVAISVTATLSAIATASGYDQSGVESAAYTIQEGGSSPTGIAPMITSLSPSSVSAGGAGFTLTVNGTGFTSDAIVSWSGTALTTTYGSATQLTAAVPANLIATAGTATVTVANSVGTSSGASFTINPASSTSPPSSGSLAITSLSPSSALVGGAAFTLTVNGTDFASGATVSWGNTPLVTTFVSAIKLTAAVPASLIANAGAVPITVATAMSGESPAATFTVTAGTPGITGLSPSSVQAGGAGFTLTVNGSNFVEGATVNWGSTALTTTFESPSQLKASVSANLIATAGTVAVTVATSGGTSSAANFTVSAPGAPTITSLAPYSVSAGGAAFTLTVGGTNFVSGAVVNWGGTALTTSFGNPTLLTANVPANLITGTGSTAITVSEPAGASGGTGFTVSAPGVPTIASLSPGTASAGGPQFTLTVNGTNFVSGAVVSWGGTVLSTNLTSATQLTATVPANLIATVGSTTITVAESAGTSGVATYNITVPLPQIAGAVLSGAGASVVPLGGATVQLYAAGSTVTGAAGYGQPATALGSPVTADPQTGAFSVGYDCSAVPPPGDLLYLVATGTGNDVILMTALGPCGGLSTAGTAATINEVTTVASAYSLAQFMTTAPNVGAPATNYQGLSNAFATVNNLVNAANGTALSITPAYANGTVPFLNTSTAPQMRVNTLADILNSCASTGGSGCNSLLSAATPPSGTAPANTLQAILDIAQNPGVNVATLFGLVPATPPFAPALTSAPGDWTLALTFTGGGFGISPTTSGTDSHNDADVGPTISTGLAIDATGNIWVTGFGEFGYQSESPEATTPILAEFTNQGTPVTPATTQSSDPTPLISYGGSQISGGQEPGSIAIDTGGNIWVGNFDSDGVLSTISPGLSLLANVTTTHSIAALAIDNNGNAWAGSFSQALVEYAYSAGNAALQAQPLSGNQADYSGFLNLVFDSSFNLWADADFPADFTDTVEEISTTDASLLYNAFPSGGFAPISLAADNAGNVYGCGDPAGNILDVFTPGTIANTFTIGSRGCGQQLLLDGQGHLFAITNGFPLNTDNTIDVYTTTGTVISPAGGYTGTSSAEPTTITIDGNLSAFLDFNPTTGAIDGSGNLWLINIDTSNSGGPSGSAATGNVLVEFVGLAAPVVTPTSLALQNGQLGTRP</sequence>
<dbReference type="InterPro" id="IPR011042">
    <property type="entry name" value="6-blade_b-propeller_TolB-like"/>
</dbReference>
<organism evidence="3 4">
    <name type="scientific">Silvibacterium bohemicum</name>
    <dbReference type="NCBI Taxonomy" id="1577686"/>
    <lineage>
        <taxon>Bacteria</taxon>
        <taxon>Pseudomonadati</taxon>
        <taxon>Acidobacteriota</taxon>
        <taxon>Terriglobia</taxon>
        <taxon>Terriglobales</taxon>
        <taxon>Acidobacteriaceae</taxon>
        <taxon>Silvibacterium</taxon>
    </lineage>
</organism>
<proteinExistence type="predicted"/>
<name>A0A841K3G4_9BACT</name>
<dbReference type="Pfam" id="PF13290">
    <property type="entry name" value="CHB_HEX_C_1"/>
    <property type="match status" value="2"/>
</dbReference>
<dbReference type="InterPro" id="IPR014756">
    <property type="entry name" value="Ig_E-set"/>
</dbReference>
<dbReference type="Proteomes" id="UP000538666">
    <property type="component" value="Unassembled WGS sequence"/>
</dbReference>
<dbReference type="EMBL" id="JACHEK010000007">
    <property type="protein sequence ID" value="MBB6145701.1"/>
    <property type="molecule type" value="Genomic_DNA"/>
</dbReference>
<evidence type="ECO:0000313" key="3">
    <source>
        <dbReference type="EMBL" id="MBB6145701.1"/>
    </source>
</evidence>
<reference evidence="3 4" key="1">
    <citation type="submission" date="2020-08" db="EMBL/GenBank/DDBJ databases">
        <title>Genomic Encyclopedia of Type Strains, Phase IV (KMG-IV): sequencing the most valuable type-strain genomes for metagenomic binning, comparative biology and taxonomic classification.</title>
        <authorList>
            <person name="Goeker M."/>
        </authorList>
    </citation>
    <scope>NUCLEOTIDE SEQUENCE [LARGE SCALE GENOMIC DNA]</scope>
    <source>
        <strain evidence="3 4">DSM 103733</strain>
    </source>
</reference>
<feature type="chain" id="PRO_5032524870" description="GH29D-like beta-sandwich domain-containing protein" evidence="1">
    <location>
        <begin position="23"/>
        <end position="1320"/>
    </location>
</feature>
<dbReference type="PROSITE" id="PS51257">
    <property type="entry name" value="PROKAR_LIPOPROTEIN"/>
    <property type="match status" value="1"/>
</dbReference>
<keyword evidence="4" id="KW-1185">Reference proteome</keyword>
<feature type="domain" description="GH29D-like beta-sandwich" evidence="2">
    <location>
        <begin position="44"/>
        <end position="109"/>
    </location>
</feature>
<feature type="domain" description="GH29D-like beta-sandwich" evidence="2">
    <location>
        <begin position="127"/>
        <end position="191"/>
    </location>
</feature>
<dbReference type="RefSeq" id="WP_082125681.1">
    <property type="nucleotide sequence ID" value="NZ_JACHEK010000007.1"/>
</dbReference>
<evidence type="ECO:0000313" key="4">
    <source>
        <dbReference type="Proteomes" id="UP000538666"/>
    </source>
</evidence>